<dbReference type="Gene3D" id="3.40.50.720">
    <property type="entry name" value="NAD(P)-binding Rossmann-like Domain"/>
    <property type="match status" value="1"/>
</dbReference>
<evidence type="ECO:0000256" key="2">
    <source>
        <dbReference type="RuleBase" id="RU000363"/>
    </source>
</evidence>
<dbReference type="InterPro" id="IPR002347">
    <property type="entry name" value="SDR_fam"/>
</dbReference>
<dbReference type="Proteomes" id="UP001381693">
    <property type="component" value="Unassembled WGS sequence"/>
</dbReference>
<proteinExistence type="inferred from homology"/>
<reference evidence="4 5" key="1">
    <citation type="submission" date="2023-11" db="EMBL/GenBank/DDBJ databases">
        <title>Halocaridina rubra genome assembly.</title>
        <authorList>
            <person name="Smith C."/>
        </authorList>
    </citation>
    <scope>NUCLEOTIDE SEQUENCE [LARGE SCALE GENOMIC DNA]</scope>
    <source>
        <strain evidence="4">EP-1</strain>
        <tissue evidence="4">Whole</tissue>
    </source>
</reference>
<evidence type="ECO:0000313" key="4">
    <source>
        <dbReference type="EMBL" id="KAK7082227.1"/>
    </source>
</evidence>
<dbReference type="PRINTS" id="PR00081">
    <property type="entry name" value="GDHRDH"/>
</dbReference>
<dbReference type="PRINTS" id="PR00080">
    <property type="entry name" value="SDRFAMILY"/>
</dbReference>
<keyword evidence="3" id="KW-1133">Transmembrane helix</keyword>
<comment type="similarity">
    <text evidence="2">Belongs to the short-chain dehydrogenases/reductases (SDR) family.</text>
</comment>
<dbReference type="InterPro" id="IPR036291">
    <property type="entry name" value="NAD(P)-bd_dom_sf"/>
</dbReference>
<dbReference type="GO" id="GO:0016491">
    <property type="term" value="F:oxidoreductase activity"/>
    <property type="evidence" value="ECO:0007669"/>
    <property type="project" value="UniProtKB-KW"/>
</dbReference>
<feature type="transmembrane region" description="Helical" evidence="3">
    <location>
        <begin position="24"/>
        <end position="49"/>
    </location>
</feature>
<dbReference type="PANTHER" id="PTHR43157">
    <property type="entry name" value="PHOSPHATIDYLINOSITOL-GLYCAN BIOSYNTHESIS CLASS F PROTEIN-RELATED"/>
    <property type="match status" value="1"/>
</dbReference>
<dbReference type="AlphaFoldDB" id="A0AAN8XDK8"/>
<evidence type="ECO:0000313" key="5">
    <source>
        <dbReference type="Proteomes" id="UP001381693"/>
    </source>
</evidence>
<dbReference type="EMBL" id="JAXCGZ010004131">
    <property type="protein sequence ID" value="KAK7082227.1"/>
    <property type="molecule type" value="Genomic_DNA"/>
</dbReference>
<sequence>MSDTIIPMNPAEGETSFFLVIGKILFFLFIMPPFSAIGWTTLGLSVYIIQRFRYPHCESKAEMKGKTVIVTGANKGIGLETARDLARRGATVILACRNMIRANTAKDEIEASGGRHVEVMELDVASMESVRKFAKKLQNRQIDVLINNAGVADLPQQITEEGLELTVATNHLGHFLLTHLLMPNLKVGRGQVINLTSIGHKWVKNAKELDLDNDMRFQLNRPLKTLEIYKAAKLMNLIFTAELARKVHGTGEYEAIFMENDRVYGTVSVQIG</sequence>
<name>A0AAN8XDK8_HALRR</name>
<organism evidence="4 5">
    <name type="scientific">Halocaridina rubra</name>
    <name type="common">Hawaiian red shrimp</name>
    <dbReference type="NCBI Taxonomy" id="373956"/>
    <lineage>
        <taxon>Eukaryota</taxon>
        <taxon>Metazoa</taxon>
        <taxon>Ecdysozoa</taxon>
        <taxon>Arthropoda</taxon>
        <taxon>Crustacea</taxon>
        <taxon>Multicrustacea</taxon>
        <taxon>Malacostraca</taxon>
        <taxon>Eumalacostraca</taxon>
        <taxon>Eucarida</taxon>
        <taxon>Decapoda</taxon>
        <taxon>Pleocyemata</taxon>
        <taxon>Caridea</taxon>
        <taxon>Atyoidea</taxon>
        <taxon>Atyidae</taxon>
        <taxon>Halocaridina</taxon>
    </lineage>
</organism>
<dbReference type="Pfam" id="PF00106">
    <property type="entry name" value="adh_short"/>
    <property type="match status" value="1"/>
</dbReference>
<keyword evidence="5" id="KW-1185">Reference proteome</keyword>
<keyword evidence="3" id="KW-0472">Membrane</keyword>
<dbReference type="SUPFAM" id="SSF51735">
    <property type="entry name" value="NAD(P)-binding Rossmann-fold domains"/>
    <property type="match status" value="1"/>
</dbReference>
<comment type="caution">
    <text evidence="4">The sequence shown here is derived from an EMBL/GenBank/DDBJ whole genome shotgun (WGS) entry which is preliminary data.</text>
</comment>
<keyword evidence="3" id="KW-0812">Transmembrane</keyword>
<dbReference type="PANTHER" id="PTHR43157:SF31">
    <property type="entry name" value="PHOSPHATIDYLINOSITOL-GLYCAN BIOSYNTHESIS CLASS F PROTEIN"/>
    <property type="match status" value="1"/>
</dbReference>
<gene>
    <name evidence="4" type="ORF">SK128_003196</name>
</gene>
<protein>
    <submittedName>
        <fullName evidence="4">Uncharacterized protein</fullName>
    </submittedName>
</protein>
<keyword evidence="1" id="KW-0560">Oxidoreductase</keyword>
<evidence type="ECO:0000256" key="1">
    <source>
        <dbReference type="ARBA" id="ARBA00023002"/>
    </source>
</evidence>
<evidence type="ECO:0000256" key="3">
    <source>
        <dbReference type="SAM" id="Phobius"/>
    </source>
</evidence>
<accession>A0AAN8XDK8</accession>